<feature type="binding site" evidence="17">
    <location>
        <position position="30"/>
    </location>
    <ligand>
        <name>ATP</name>
        <dbReference type="ChEBI" id="CHEBI:30616"/>
    </ligand>
</feature>
<dbReference type="Proteomes" id="UP001209229">
    <property type="component" value="Unassembled WGS sequence"/>
</dbReference>
<evidence type="ECO:0000256" key="15">
    <source>
        <dbReference type="PIRSR" id="PIRSR600829-1"/>
    </source>
</evidence>
<evidence type="ECO:0000256" key="8">
    <source>
        <dbReference type="ARBA" id="ARBA00022777"/>
    </source>
</evidence>
<proteinExistence type="inferred from homology"/>
<feature type="active site" description="Proton acceptor" evidence="15">
    <location>
        <position position="71"/>
    </location>
</feature>
<evidence type="ECO:0000313" key="21">
    <source>
        <dbReference type="Proteomes" id="UP001209229"/>
    </source>
</evidence>
<evidence type="ECO:0000256" key="19">
    <source>
        <dbReference type="SAM" id="Phobius"/>
    </source>
</evidence>
<dbReference type="GO" id="GO:0046872">
    <property type="term" value="F:metal ion binding"/>
    <property type="evidence" value="ECO:0007669"/>
    <property type="project" value="UniProtKB-KW"/>
</dbReference>
<evidence type="ECO:0000256" key="11">
    <source>
        <dbReference type="ARBA" id="ARBA00023098"/>
    </source>
</evidence>
<evidence type="ECO:0000256" key="6">
    <source>
        <dbReference type="ARBA" id="ARBA00022692"/>
    </source>
</evidence>
<feature type="transmembrane region" description="Helical" evidence="19">
    <location>
        <begin position="33"/>
        <end position="51"/>
    </location>
</feature>
<dbReference type="PANTHER" id="PTHR34299">
    <property type="entry name" value="DIACYLGLYCEROL KINASE"/>
    <property type="match status" value="1"/>
</dbReference>
<evidence type="ECO:0000256" key="17">
    <source>
        <dbReference type="PIRSR" id="PIRSR600829-3"/>
    </source>
</evidence>
<evidence type="ECO:0000256" key="13">
    <source>
        <dbReference type="ARBA" id="ARBA00023209"/>
    </source>
</evidence>
<evidence type="ECO:0000256" key="4">
    <source>
        <dbReference type="ARBA" id="ARBA00022516"/>
    </source>
</evidence>
<evidence type="ECO:0000256" key="9">
    <source>
        <dbReference type="ARBA" id="ARBA00022840"/>
    </source>
</evidence>
<evidence type="ECO:0000256" key="3">
    <source>
        <dbReference type="ARBA" id="ARBA00022475"/>
    </source>
</evidence>
<protein>
    <submittedName>
        <fullName evidence="20">Diacylglycerol kinase family protein</fullName>
    </submittedName>
</protein>
<feature type="binding site" evidence="18">
    <location>
        <position position="30"/>
    </location>
    <ligand>
        <name>a divalent metal cation</name>
        <dbReference type="ChEBI" id="CHEBI:60240"/>
    </ligand>
</feature>
<keyword evidence="14" id="KW-1208">Phospholipid metabolism</keyword>
<feature type="binding site" evidence="17">
    <location>
        <begin position="96"/>
        <end position="97"/>
    </location>
    <ligand>
        <name>ATP</name>
        <dbReference type="ChEBI" id="CHEBI:30616"/>
    </ligand>
</feature>
<keyword evidence="4" id="KW-0444">Lipid biosynthesis</keyword>
<dbReference type="InterPro" id="IPR033717">
    <property type="entry name" value="UDPK"/>
</dbReference>
<evidence type="ECO:0000256" key="2">
    <source>
        <dbReference type="ARBA" id="ARBA00005967"/>
    </source>
</evidence>
<evidence type="ECO:0000256" key="10">
    <source>
        <dbReference type="ARBA" id="ARBA00022989"/>
    </source>
</evidence>
<dbReference type="InterPro" id="IPR000829">
    <property type="entry name" value="DAGK"/>
</dbReference>
<feature type="binding site" evidence="16">
    <location>
        <position position="71"/>
    </location>
    <ligand>
        <name>substrate</name>
    </ligand>
</feature>
<keyword evidence="18" id="KW-0460">Magnesium</keyword>
<evidence type="ECO:0000256" key="14">
    <source>
        <dbReference type="ARBA" id="ARBA00023264"/>
    </source>
</evidence>
<accession>A0AAE3M174</accession>
<dbReference type="GO" id="GO:0005524">
    <property type="term" value="F:ATP binding"/>
    <property type="evidence" value="ECO:0007669"/>
    <property type="project" value="UniProtKB-KW"/>
</dbReference>
<keyword evidence="3" id="KW-1003">Cell membrane</keyword>
<dbReference type="CDD" id="cd14265">
    <property type="entry name" value="UDPK_IM_like"/>
    <property type="match status" value="1"/>
</dbReference>
<reference evidence="20" key="1">
    <citation type="submission" date="2022-10" db="EMBL/GenBank/DDBJ databases">
        <authorList>
            <person name="Yu W.X."/>
        </authorList>
    </citation>
    <scope>NUCLEOTIDE SEQUENCE</scope>
    <source>
        <strain evidence="20">AAT</strain>
    </source>
</reference>
<gene>
    <name evidence="20" type="ORF">OM075_02050</name>
</gene>
<dbReference type="Gene3D" id="1.10.287.3610">
    <property type="match status" value="1"/>
</dbReference>
<comment type="similarity">
    <text evidence="2">Belongs to the bacterial diacylglycerol kinase family.</text>
</comment>
<feature type="binding site" evidence="17">
    <location>
        <position position="78"/>
    </location>
    <ligand>
        <name>ATP</name>
        <dbReference type="ChEBI" id="CHEBI:30616"/>
    </ligand>
</feature>
<name>A0AAE3M174_9BACT</name>
<feature type="transmembrane region" description="Helical" evidence="19">
    <location>
        <begin position="98"/>
        <end position="119"/>
    </location>
</feature>
<feature type="binding site" evidence="18">
    <location>
        <position position="78"/>
    </location>
    <ligand>
        <name>a divalent metal cation</name>
        <dbReference type="ChEBI" id="CHEBI:60240"/>
    </ligand>
</feature>
<keyword evidence="10 19" id="KW-1133">Transmembrane helix</keyword>
<dbReference type="RefSeq" id="WP_301188799.1">
    <property type="nucleotide sequence ID" value="NZ_JAPDPJ010000002.1"/>
</dbReference>
<dbReference type="Pfam" id="PF01219">
    <property type="entry name" value="DAGK_prokar"/>
    <property type="match status" value="1"/>
</dbReference>
<keyword evidence="8 20" id="KW-0418">Kinase</keyword>
<keyword evidence="5" id="KW-0808">Transferase</keyword>
<feature type="binding site" evidence="17">
    <location>
        <position position="18"/>
    </location>
    <ligand>
        <name>ATP</name>
        <dbReference type="ChEBI" id="CHEBI:30616"/>
    </ligand>
</feature>
<evidence type="ECO:0000256" key="12">
    <source>
        <dbReference type="ARBA" id="ARBA00023136"/>
    </source>
</evidence>
<keyword evidence="11" id="KW-0443">Lipid metabolism</keyword>
<dbReference type="EMBL" id="JAPDPJ010000002">
    <property type="protein sequence ID" value="MCW3785228.1"/>
    <property type="molecule type" value="Genomic_DNA"/>
</dbReference>
<dbReference type="GO" id="GO:0016301">
    <property type="term" value="F:kinase activity"/>
    <property type="evidence" value="ECO:0007669"/>
    <property type="project" value="UniProtKB-KW"/>
</dbReference>
<comment type="subcellular location">
    <subcellularLocation>
        <location evidence="1">Cell membrane</location>
        <topology evidence="1">Multi-pass membrane protein</topology>
    </subcellularLocation>
</comment>
<comment type="caution">
    <text evidence="20">The sequence shown here is derived from an EMBL/GenBank/DDBJ whole genome shotgun (WGS) entry which is preliminary data.</text>
</comment>
<feature type="transmembrane region" description="Helical" evidence="19">
    <location>
        <begin position="57"/>
        <end position="77"/>
    </location>
</feature>
<sequence>MNNSAKFSLKQRLKSFKYAFNGIKSLIQNEHNARIHFIALFCVVVLGFVFQISIIEWLAIVIVSGIVILSELFNTAMERLADFIEPKHNIKIGLIKDYCAGAVLIAAIVAVVVGCIIFIPKILDVLYQ</sequence>
<evidence type="ECO:0000256" key="5">
    <source>
        <dbReference type="ARBA" id="ARBA00022679"/>
    </source>
</evidence>
<dbReference type="AlphaFoldDB" id="A0AAE3M174"/>
<evidence type="ECO:0000256" key="16">
    <source>
        <dbReference type="PIRSR" id="PIRSR600829-2"/>
    </source>
</evidence>
<comment type="cofactor">
    <cofactor evidence="18">
        <name>Mg(2+)</name>
        <dbReference type="ChEBI" id="CHEBI:18420"/>
    </cofactor>
    <text evidence="18">Mn(2+), Zn(2+), Cd(2+) and Co(2+) support activity to lesser extents.</text>
</comment>
<keyword evidence="21" id="KW-1185">Reference proteome</keyword>
<keyword evidence="13" id="KW-0594">Phospholipid biosynthesis</keyword>
<dbReference type="GO" id="GO:0005886">
    <property type="term" value="C:plasma membrane"/>
    <property type="evidence" value="ECO:0007669"/>
    <property type="project" value="UniProtKB-SubCell"/>
</dbReference>
<evidence type="ECO:0000256" key="7">
    <source>
        <dbReference type="ARBA" id="ARBA00022741"/>
    </source>
</evidence>
<keyword evidence="18" id="KW-0479">Metal-binding</keyword>
<dbReference type="InterPro" id="IPR036945">
    <property type="entry name" value="DAGK_sf"/>
</dbReference>
<keyword evidence="6 19" id="KW-0812">Transmembrane</keyword>
<keyword evidence="12 19" id="KW-0472">Membrane</keyword>
<evidence type="ECO:0000256" key="1">
    <source>
        <dbReference type="ARBA" id="ARBA00004651"/>
    </source>
</evidence>
<evidence type="ECO:0000313" key="20">
    <source>
        <dbReference type="EMBL" id="MCW3785228.1"/>
    </source>
</evidence>
<keyword evidence="7 17" id="KW-0547">Nucleotide-binding</keyword>
<evidence type="ECO:0000256" key="18">
    <source>
        <dbReference type="PIRSR" id="PIRSR600829-4"/>
    </source>
</evidence>
<dbReference type="PANTHER" id="PTHR34299:SF1">
    <property type="entry name" value="DIACYLGLYCEROL KINASE"/>
    <property type="match status" value="1"/>
</dbReference>
<dbReference type="GO" id="GO:0008654">
    <property type="term" value="P:phospholipid biosynthetic process"/>
    <property type="evidence" value="ECO:0007669"/>
    <property type="project" value="UniProtKB-KW"/>
</dbReference>
<keyword evidence="9 17" id="KW-0067">ATP-binding</keyword>
<organism evidence="20 21">
    <name type="scientific">Plebeiibacterium sediminum</name>
    <dbReference type="NCBI Taxonomy" id="2992112"/>
    <lineage>
        <taxon>Bacteria</taxon>
        <taxon>Pseudomonadati</taxon>
        <taxon>Bacteroidota</taxon>
        <taxon>Bacteroidia</taxon>
        <taxon>Marinilabiliales</taxon>
        <taxon>Marinilabiliaceae</taxon>
        <taxon>Plebeiibacterium</taxon>
    </lineage>
</organism>